<reference evidence="2" key="1">
    <citation type="submission" date="2023-07" db="EMBL/GenBank/DDBJ databases">
        <title>Chromosome-level genome assembly of Artemia franciscana.</title>
        <authorList>
            <person name="Jo E."/>
        </authorList>
    </citation>
    <scope>NUCLEOTIDE SEQUENCE</scope>
    <source>
        <tissue evidence="2">Whole body</tissue>
    </source>
</reference>
<feature type="compositionally biased region" description="Polar residues" evidence="1">
    <location>
        <begin position="22"/>
        <end position="34"/>
    </location>
</feature>
<proteinExistence type="predicted"/>
<name>A0AA88ID78_ARTSF</name>
<feature type="compositionally biased region" description="Polar residues" evidence="1">
    <location>
        <begin position="42"/>
        <end position="52"/>
    </location>
</feature>
<keyword evidence="3" id="KW-1185">Reference proteome</keyword>
<dbReference type="AlphaFoldDB" id="A0AA88ID78"/>
<dbReference type="EMBL" id="JAVRJZ010000008">
    <property type="protein sequence ID" value="KAK2719662.1"/>
    <property type="molecule type" value="Genomic_DNA"/>
</dbReference>
<organism evidence="2 3">
    <name type="scientific">Artemia franciscana</name>
    <name type="common">Brine shrimp</name>
    <name type="synonym">Artemia sanfranciscana</name>
    <dbReference type="NCBI Taxonomy" id="6661"/>
    <lineage>
        <taxon>Eukaryota</taxon>
        <taxon>Metazoa</taxon>
        <taxon>Ecdysozoa</taxon>
        <taxon>Arthropoda</taxon>
        <taxon>Crustacea</taxon>
        <taxon>Branchiopoda</taxon>
        <taxon>Anostraca</taxon>
        <taxon>Artemiidae</taxon>
        <taxon>Artemia</taxon>
    </lineage>
</organism>
<evidence type="ECO:0000313" key="3">
    <source>
        <dbReference type="Proteomes" id="UP001187531"/>
    </source>
</evidence>
<feature type="region of interest" description="Disordered" evidence="1">
    <location>
        <begin position="22"/>
        <end position="58"/>
    </location>
</feature>
<evidence type="ECO:0000256" key="1">
    <source>
        <dbReference type="SAM" id="MobiDB-lite"/>
    </source>
</evidence>
<gene>
    <name evidence="2" type="ORF">QYM36_005220</name>
</gene>
<sequence>MSSEGRDNDWLPDLPVLNAESQRNLLAGELSSSDNKTHNRANRVTETNSKPEASNDEDSLPLGVIVKKWNKTFEDLQDYQIAGHQQKYGQIQKTHCFQTVHNKATIKQDNIWVRADMHDFQVYTGKLADTTKFGLGEQGVINLMTGLENKNYIVYFDNFFEAIPKFKPYVPQEIGSIKALTCPGYFKKMCSM</sequence>
<protein>
    <recommendedName>
        <fullName evidence="4">PiggyBac transposable element-derived protein domain-containing protein</fullName>
    </recommendedName>
</protein>
<evidence type="ECO:0008006" key="4">
    <source>
        <dbReference type="Google" id="ProtNLM"/>
    </source>
</evidence>
<dbReference type="Proteomes" id="UP001187531">
    <property type="component" value="Unassembled WGS sequence"/>
</dbReference>
<accession>A0AA88ID78</accession>
<evidence type="ECO:0000313" key="2">
    <source>
        <dbReference type="EMBL" id="KAK2719662.1"/>
    </source>
</evidence>
<comment type="caution">
    <text evidence="2">The sequence shown here is derived from an EMBL/GenBank/DDBJ whole genome shotgun (WGS) entry which is preliminary data.</text>
</comment>